<dbReference type="RefSeq" id="WP_214719706.1">
    <property type="nucleotide sequence ID" value="NZ_CP183077.1"/>
</dbReference>
<feature type="domain" description="Helix-turn-helix type 11" evidence="1">
    <location>
        <begin position="332"/>
        <end position="376"/>
    </location>
</feature>
<dbReference type="InterPro" id="IPR036388">
    <property type="entry name" value="WH-like_DNA-bd_sf"/>
</dbReference>
<comment type="caution">
    <text evidence="2">The sequence shown here is derived from an EMBL/GenBank/DDBJ whole genome shotgun (WGS) entry which is preliminary data.</text>
</comment>
<dbReference type="Proteomes" id="UP001230807">
    <property type="component" value="Unassembled WGS sequence"/>
</dbReference>
<organism evidence="2 3">
    <name type="scientific">Exiguobacterium mexicanum</name>
    <dbReference type="NCBI Taxonomy" id="340146"/>
    <lineage>
        <taxon>Bacteria</taxon>
        <taxon>Bacillati</taxon>
        <taxon>Bacillota</taxon>
        <taxon>Bacilli</taxon>
        <taxon>Bacillales</taxon>
        <taxon>Bacillales Family XII. Incertae Sedis</taxon>
        <taxon>Exiguobacterium</taxon>
    </lineage>
</organism>
<dbReference type="EMBL" id="JASWER010000001">
    <property type="protein sequence ID" value="MDL5376037.1"/>
    <property type="molecule type" value="Genomic_DNA"/>
</dbReference>
<dbReference type="InterPro" id="IPR013196">
    <property type="entry name" value="HTH_11"/>
</dbReference>
<dbReference type="SUPFAM" id="SSF46785">
    <property type="entry name" value="Winged helix' DNA-binding domain"/>
    <property type="match status" value="1"/>
</dbReference>
<evidence type="ECO:0000259" key="1">
    <source>
        <dbReference type="Pfam" id="PF08279"/>
    </source>
</evidence>
<sequence length="397" mass="44630">MSIHIAIVGSHEFVETIRSLGSPEDVRFAYHPYEHPHEAATIAQTLGSFDGVFFSGSFPFAYATPHLSHVAAHHVVQDETVLLTTLLYATLTHSVSLNQVSIDLVEPRRLTSILDSFPNERVAPTVMRISPDLAFEDVIAFHTNHQGKQTNLAITSIERVHHELVRAGFNSQLMIEPTVTVRNHLEQLIQQVRQQLADAAQFAIIRYDTDDMALRDHLDSVRYLGGHLESAEDHHITVLTTKGEVLNAFEEDTLAPNGTYRIGIGYGTDYQQADEHAQIALSAASEERIRIVDDSKRLSFPTRDAHIPYRVTEQLAFDFIKQAGVSPVNIGKILQFAKRKHEFTAKELTDYLDVTRRTTERLIKKLHDAGIVDVIGEEMSYGQGRPRAVYKFNFPTS</sequence>
<gene>
    <name evidence="2" type="ORF">QR695_03325</name>
</gene>
<name>A0ABT7MM06_9BACL</name>
<dbReference type="InterPro" id="IPR036390">
    <property type="entry name" value="WH_DNA-bd_sf"/>
</dbReference>
<reference evidence="2 3" key="1">
    <citation type="submission" date="2023-06" db="EMBL/GenBank/DDBJ databases">
        <title>Influencing factors and mechanism of Cr(VI) reduction by facultative anaerobic Exiguobacterium sp. PY14.</title>
        <authorList>
            <person name="Zou L."/>
        </authorList>
    </citation>
    <scope>NUCLEOTIDE SEQUENCE [LARGE SCALE GENOMIC DNA]</scope>
    <source>
        <strain evidence="2 3">PY14</strain>
    </source>
</reference>
<evidence type="ECO:0000313" key="2">
    <source>
        <dbReference type="EMBL" id="MDL5376037.1"/>
    </source>
</evidence>
<keyword evidence="3" id="KW-1185">Reference proteome</keyword>
<evidence type="ECO:0000313" key="3">
    <source>
        <dbReference type="Proteomes" id="UP001230807"/>
    </source>
</evidence>
<dbReference type="Gene3D" id="1.10.10.10">
    <property type="entry name" value="Winged helix-like DNA-binding domain superfamily/Winged helix DNA-binding domain"/>
    <property type="match status" value="1"/>
</dbReference>
<accession>A0ABT7MM06</accession>
<dbReference type="Pfam" id="PF08279">
    <property type="entry name" value="HTH_11"/>
    <property type="match status" value="1"/>
</dbReference>
<protein>
    <submittedName>
        <fullName evidence="2">HTH domain-containing protein</fullName>
    </submittedName>
</protein>
<proteinExistence type="predicted"/>